<evidence type="ECO:0000313" key="1">
    <source>
        <dbReference type="EMBL" id="MDP9846988.1"/>
    </source>
</evidence>
<protein>
    <recommendedName>
        <fullName evidence="3">S1 motif domain-containing protein</fullName>
    </recommendedName>
</protein>
<dbReference type="Proteomes" id="UP001225356">
    <property type="component" value="Unassembled WGS sequence"/>
</dbReference>
<sequence length="159" mass="17441">MQRFDAAGADLVPGQRVRVHVTHQHPWGVSVTIIGHEDIGASIDGAAIDSPSGKSRAGLEEYPAVGSEIDAVVQQIRRWHPPAWVRLTIRARDLDSFQWPCDFCDKPTILSPGGDGVVMDVRSAEGPGSHAIVAHRECLRDRLNERSYERARVDSVGRS</sequence>
<gene>
    <name evidence="1" type="ORF">J2853_006199</name>
</gene>
<evidence type="ECO:0000313" key="2">
    <source>
        <dbReference type="Proteomes" id="UP001225356"/>
    </source>
</evidence>
<comment type="caution">
    <text evidence="1">The sequence shown here is derived from an EMBL/GenBank/DDBJ whole genome shotgun (WGS) entry which is preliminary data.</text>
</comment>
<name>A0ABT9QJR1_9ACTN</name>
<evidence type="ECO:0008006" key="3">
    <source>
        <dbReference type="Google" id="ProtNLM"/>
    </source>
</evidence>
<organism evidence="1 2">
    <name type="scientific">Streptosporangium lutulentum</name>
    <dbReference type="NCBI Taxonomy" id="1461250"/>
    <lineage>
        <taxon>Bacteria</taxon>
        <taxon>Bacillati</taxon>
        <taxon>Actinomycetota</taxon>
        <taxon>Actinomycetes</taxon>
        <taxon>Streptosporangiales</taxon>
        <taxon>Streptosporangiaceae</taxon>
        <taxon>Streptosporangium</taxon>
    </lineage>
</organism>
<reference evidence="1 2" key="1">
    <citation type="submission" date="2023-07" db="EMBL/GenBank/DDBJ databases">
        <title>Sequencing the genomes of 1000 actinobacteria strains.</title>
        <authorList>
            <person name="Klenk H.-P."/>
        </authorList>
    </citation>
    <scope>NUCLEOTIDE SEQUENCE [LARGE SCALE GENOMIC DNA]</scope>
    <source>
        <strain evidence="1 2">DSM 46740</strain>
    </source>
</reference>
<keyword evidence="2" id="KW-1185">Reference proteome</keyword>
<dbReference type="EMBL" id="JAUSQU010000001">
    <property type="protein sequence ID" value="MDP9846988.1"/>
    <property type="molecule type" value="Genomic_DNA"/>
</dbReference>
<accession>A0ABT9QJR1</accession>
<dbReference type="RefSeq" id="WP_307563897.1">
    <property type="nucleotide sequence ID" value="NZ_JAUSQU010000001.1"/>
</dbReference>
<proteinExistence type="predicted"/>